<proteinExistence type="predicted"/>
<evidence type="ECO:0000313" key="2">
    <source>
        <dbReference type="Proteomes" id="UP000023152"/>
    </source>
</evidence>
<dbReference type="AlphaFoldDB" id="X6LN58"/>
<keyword evidence="2" id="KW-1185">Reference proteome</keyword>
<sequence>MATESGFADWLRQNGFEEYIGTVIEEGGIKDKEGLKADFNEICEILLLSNEKKDKFKSAVFATDVSVVDEMQKFCKDCNIVQFKDALIKAGYTDPKIFLSKTEDELDNIGKAAGMKFMYLRKFKNVVLEQQKSEFEQWCQNNGFGKFSEELMKHGIKNNRELVSKSDSELDELCKKCSIRLGFARAFRTAVQALQEKSEDKREEETKVDVVMDIESAITNEDEETSSINVNISEEELQAEKLELKVETTLKDIGVRLSKIQESRRKHYRPRFKNILKSLSGGKFEEEFQKLKDTLGDMKTQGYVTKNDPLFFF</sequence>
<evidence type="ECO:0000313" key="1">
    <source>
        <dbReference type="EMBL" id="ETO02160.1"/>
    </source>
</evidence>
<name>X6LN58_RETFI</name>
<gene>
    <name evidence="1" type="ORF">RFI_35276</name>
</gene>
<evidence type="ECO:0008006" key="3">
    <source>
        <dbReference type="Google" id="ProtNLM"/>
    </source>
</evidence>
<reference evidence="1 2" key="1">
    <citation type="journal article" date="2013" name="Curr. Biol.">
        <title>The Genome of the Foraminiferan Reticulomyxa filosa.</title>
        <authorList>
            <person name="Glockner G."/>
            <person name="Hulsmann N."/>
            <person name="Schleicher M."/>
            <person name="Noegel A.A."/>
            <person name="Eichinger L."/>
            <person name="Gallinger C."/>
            <person name="Pawlowski J."/>
            <person name="Sierra R."/>
            <person name="Euteneuer U."/>
            <person name="Pillet L."/>
            <person name="Moustafa A."/>
            <person name="Platzer M."/>
            <person name="Groth M."/>
            <person name="Szafranski K."/>
            <person name="Schliwa M."/>
        </authorList>
    </citation>
    <scope>NUCLEOTIDE SEQUENCE [LARGE SCALE GENOMIC DNA]</scope>
</reference>
<accession>X6LN58</accession>
<dbReference type="Proteomes" id="UP000023152">
    <property type="component" value="Unassembled WGS sequence"/>
</dbReference>
<protein>
    <recommendedName>
        <fullName evidence="3">SAM domain-containing protein</fullName>
    </recommendedName>
</protein>
<dbReference type="EMBL" id="ASPP01036570">
    <property type="protein sequence ID" value="ETO02160.1"/>
    <property type="molecule type" value="Genomic_DNA"/>
</dbReference>
<comment type="caution">
    <text evidence="1">The sequence shown here is derived from an EMBL/GenBank/DDBJ whole genome shotgun (WGS) entry which is preliminary data.</text>
</comment>
<organism evidence="1 2">
    <name type="scientific">Reticulomyxa filosa</name>
    <dbReference type="NCBI Taxonomy" id="46433"/>
    <lineage>
        <taxon>Eukaryota</taxon>
        <taxon>Sar</taxon>
        <taxon>Rhizaria</taxon>
        <taxon>Retaria</taxon>
        <taxon>Foraminifera</taxon>
        <taxon>Monothalamids</taxon>
        <taxon>Reticulomyxidae</taxon>
        <taxon>Reticulomyxa</taxon>
    </lineage>
</organism>